<dbReference type="Gene3D" id="1.10.260.40">
    <property type="entry name" value="lambda repressor-like DNA-binding domains"/>
    <property type="match status" value="1"/>
</dbReference>
<dbReference type="OrthoDB" id="9814553at2"/>
<accession>A0A3D9HZ14</accession>
<dbReference type="GO" id="GO:0003677">
    <property type="term" value="F:DNA binding"/>
    <property type="evidence" value="ECO:0007669"/>
    <property type="project" value="UniProtKB-KW"/>
</dbReference>
<dbReference type="InterPro" id="IPR001387">
    <property type="entry name" value="Cro/C1-type_HTH"/>
</dbReference>
<feature type="domain" description="HTH cro/C1-type" evidence="2">
    <location>
        <begin position="12"/>
        <end position="66"/>
    </location>
</feature>
<comment type="caution">
    <text evidence="3">The sequence shown here is derived from an EMBL/GenBank/DDBJ whole genome shotgun (WGS) entry which is preliminary data.</text>
</comment>
<dbReference type="InterPro" id="IPR010982">
    <property type="entry name" value="Lambda_DNA-bd_dom_sf"/>
</dbReference>
<dbReference type="CDD" id="cd00093">
    <property type="entry name" value="HTH_XRE"/>
    <property type="match status" value="1"/>
</dbReference>
<dbReference type="GO" id="GO:0003700">
    <property type="term" value="F:DNA-binding transcription factor activity"/>
    <property type="evidence" value="ECO:0007669"/>
    <property type="project" value="TreeGrafter"/>
</dbReference>
<organism evidence="3 4">
    <name type="scientific">Cohnella phaseoli</name>
    <dbReference type="NCBI Taxonomy" id="456490"/>
    <lineage>
        <taxon>Bacteria</taxon>
        <taxon>Bacillati</taxon>
        <taxon>Bacillota</taxon>
        <taxon>Bacilli</taxon>
        <taxon>Bacillales</taxon>
        <taxon>Paenibacillaceae</taxon>
        <taxon>Cohnella</taxon>
    </lineage>
</organism>
<keyword evidence="4" id="KW-1185">Reference proteome</keyword>
<sequence length="114" mass="13016">MSEILMNVGKRIREIRKAQGLSQSALAEKCGFTFSYIGGVERAEKNISLLNLEKIAEGLDVGVHQFFTYSYQYEQLPTNEKVIQEIVSMLVRHDVQTIEMAKNILSEVLKHSRK</sequence>
<reference evidence="3 4" key="1">
    <citation type="submission" date="2018-07" db="EMBL/GenBank/DDBJ databases">
        <title>Genomic Encyclopedia of Type Strains, Phase III (KMG-III): the genomes of soil and plant-associated and newly described type strains.</title>
        <authorList>
            <person name="Whitman W."/>
        </authorList>
    </citation>
    <scope>NUCLEOTIDE SEQUENCE [LARGE SCALE GENOMIC DNA]</scope>
    <source>
        <strain evidence="3 4">CECT 7287</strain>
    </source>
</reference>
<dbReference type="PROSITE" id="PS50943">
    <property type="entry name" value="HTH_CROC1"/>
    <property type="match status" value="1"/>
</dbReference>
<name>A0A3D9HZ14_9BACL</name>
<dbReference type="SUPFAM" id="SSF47413">
    <property type="entry name" value="lambda repressor-like DNA-binding domains"/>
    <property type="match status" value="1"/>
</dbReference>
<dbReference type="InterPro" id="IPR050807">
    <property type="entry name" value="TransReg_Diox_bact_type"/>
</dbReference>
<evidence type="ECO:0000259" key="2">
    <source>
        <dbReference type="PROSITE" id="PS50943"/>
    </source>
</evidence>
<evidence type="ECO:0000313" key="4">
    <source>
        <dbReference type="Proteomes" id="UP000256977"/>
    </source>
</evidence>
<evidence type="ECO:0000313" key="3">
    <source>
        <dbReference type="EMBL" id="RED54675.1"/>
    </source>
</evidence>
<dbReference type="AlphaFoldDB" id="A0A3D9HZ14"/>
<dbReference type="SMART" id="SM00530">
    <property type="entry name" value="HTH_XRE"/>
    <property type="match status" value="1"/>
</dbReference>
<dbReference type="Pfam" id="PF01381">
    <property type="entry name" value="HTH_3"/>
    <property type="match status" value="1"/>
</dbReference>
<dbReference type="PANTHER" id="PTHR46797:SF24">
    <property type="entry name" value="DNA-BINDING PHAGE PROTEIN"/>
    <property type="match status" value="1"/>
</dbReference>
<dbReference type="Proteomes" id="UP000256977">
    <property type="component" value="Unassembled WGS sequence"/>
</dbReference>
<keyword evidence="1" id="KW-0238">DNA-binding</keyword>
<dbReference type="EMBL" id="QRDZ01000047">
    <property type="protein sequence ID" value="RED54675.1"/>
    <property type="molecule type" value="Genomic_DNA"/>
</dbReference>
<proteinExistence type="predicted"/>
<protein>
    <submittedName>
        <fullName evidence="3">Helix-turn-helix protein</fullName>
    </submittedName>
</protein>
<dbReference type="GO" id="GO:0005829">
    <property type="term" value="C:cytosol"/>
    <property type="evidence" value="ECO:0007669"/>
    <property type="project" value="TreeGrafter"/>
</dbReference>
<gene>
    <name evidence="3" type="ORF">DFP98_14737</name>
</gene>
<dbReference type="PANTHER" id="PTHR46797">
    <property type="entry name" value="HTH-TYPE TRANSCRIPTIONAL REGULATOR"/>
    <property type="match status" value="1"/>
</dbReference>
<dbReference type="RefSeq" id="WP_116065426.1">
    <property type="nucleotide sequence ID" value="NZ_QRDZ01000047.1"/>
</dbReference>
<evidence type="ECO:0000256" key="1">
    <source>
        <dbReference type="ARBA" id="ARBA00023125"/>
    </source>
</evidence>